<feature type="compositionally biased region" description="Basic residues" evidence="1">
    <location>
        <begin position="148"/>
        <end position="159"/>
    </location>
</feature>
<name>A0A7M7PA71_STRPU</name>
<dbReference type="OrthoDB" id="10066480at2759"/>
<protein>
    <submittedName>
        <fullName evidence="2">Uncharacterized protein</fullName>
    </submittedName>
</protein>
<reference evidence="3" key="1">
    <citation type="submission" date="2015-02" db="EMBL/GenBank/DDBJ databases">
        <title>Genome sequencing for Strongylocentrotus purpuratus.</title>
        <authorList>
            <person name="Murali S."/>
            <person name="Liu Y."/>
            <person name="Vee V."/>
            <person name="English A."/>
            <person name="Wang M."/>
            <person name="Skinner E."/>
            <person name="Han Y."/>
            <person name="Muzny D.M."/>
            <person name="Worley K.C."/>
            <person name="Gibbs R.A."/>
        </authorList>
    </citation>
    <scope>NUCLEOTIDE SEQUENCE</scope>
</reference>
<feature type="region of interest" description="Disordered" evidence="1">
    <location>
        <begin position="254"/>
        <end position="278"/>
    </location>
</feature>
<dbReference type="GeneID" id="115926889"/>
<dbReference type="KEGG" id="spu:115926889"/>
<evidence type="ECO:0000313" key="3">
    <source>
        <dbReference type="Proteomes" id="UP000007110"/>
    </source>
</evidence>
<accession>A0A7M7PA71</accession>
<dbReference type="PANTHER" id="PTHR23330">
    <property type="entry name" value="P300 TRANSCRIPTIONAL COFACTOR JMY-RELATED"/>
    <property type="match status" value="1"/>
</dbReference>
<evidence type="ECO:0000256" key="1">
    <source>
        <dbReference type="SAM" id="MobiDB-lite"/>
    </source>
</evidence>
<dbReference type="EnsemblMetazoa" id="XM_030992490">
    <property type="protein sequence ID" value="XP_030848350"/>
    <property type="gene ID" value="LOC115926889"/>
</dbReference>
<dbReference type="Proteomes" id="UP000007110">
    <property type="component" value="Unassembled WGS sequence"/>
</dbReference>
<evidence type="ECO:0000313" key="2">
    <source>
        <dbReference type="EnsemblMetazoa" id="XP_030848350"/>
    </source>
</evidence>
<reference evidence="2" key="2">
    <citation type="submission" date="2021-01" db="UniProtKB">
        <authorList>
            <consortium name="EnsemblMetazoa"/>
        </authorList>
    </citation>
    <scope>IDENTIFICATION</scope>
</reference>
<dbReference type="AlphaFoldDB" id="A0A7M7PA71"/>
<organism evidence="2 3">
    <name type="scientific">Strongylocentrotus purpuratus</name>
    <name type="common">Purple sea urchin</name>
    <dbReference type="NCBI Taxonomy" id="7668"/>
    <lineage>
        <taxon>Eukaryota</taxon>
        <taxon>Metazoa</taxon>
        <taxon>Echinodermata</taxon>
        <taxon>Eleutherozoa</taxon>
        <taxon>Echinozoa</taxon>
        <taxon>Echinoidea</taxon>
        <taxon>Euechinoidea</taxon>
        <taxon>Echinacea</taxon>
        <taxon>Camarodonta</taxon>
        <taxon>Echinidea</taxon>
        <taxon>Strongylocentrotidae</taxon>
        <taxon>Strongylocentrotus</taxon>
    </lineage>
</organism>
<sequence>MPLRSRLISYKNSFRESNKRWNLRTLLQTFLQSQVAPIVAVHYTALQPPHILYWVQYINFYHYHQDPQLHLLYHHHHHHHHQQHHRHHHHQQLLCLPLLLPRRPPPPPAVAPPKDWRLNLPKRKKGPNSGKKESNTNPGISLADIKGVKLKKVDRKNKKSGSSTAGGGGPLVTLLDLQAVQLKKSFKHPTQSTQITSPMNLRTRLSLEAIEFRTSLKRVGFPRSPGGTPLRTKPAESGVGLTPIMTRALKRKFRSVTTPHRSPCSSDTSPATPPGFRI</sequence>
<dbReference type="PANTHER" id="PTHR23330:SF9">
    <property type="entry name" value="PROLINE-RICH PROTEIN 11"/>
    <property type="match status" value="1"/>
</dbReference>
<feature type="region of interest" description="Disordered" evidence="1">
    <location>
        <begin position="105"/>
        <end position="171"/>
    </location>
</feature>
<keyword evidence="3" id="KW-1185">Reference proteome</keyword>
<dbReference type="InParanoid" id="A0A7M7PA71"/>
<dbReference type="RefSeq" id="XP_030848350.1">
    <property type="nucleotide sequence ID" value="XM_030992490.1"/>
</dbReference>
<feature type="compositionally biased region" description="Polar residues" evidence="1">
    <location>
        <begin position="255"/>
        <end position="270"/>
    </location>
</feature>
<proteinExistence type="predicted"/>